<protein>
    <submittedName>
        <fullName evidence="2">Master regulator for biofilm formation</fullName>
    </submittedName>
</protein>
<dbReference type="InterPro" id="IPR016783">
    <property type="entry name" value="Biofilm_formation_YmcA"/>
</dbReference>
<evidence type="ECO:0000256" key="1">
    <source>
        <dbReference type="SAM" id="Coils"/>
    </source>
</evidence>
<evidence type="ECO:0000313" key="3">
    <source>
        <dbReference type="Proteomes" id="UP000251213"/>
    </source>
</evidence>
<reference evidence="2 3" key="2">
    <citation type="submission" date="2018-06" db="EMBL/GenBank/DDBJ databases">
        <authorList>
            <person name="Zhirakovskaya E."/>
        </authorList>
    </citation>
    <scope>NUCLEOTIDE SEQUENCE [LARGE SCALE GENOMIC DNA]</scope>
    <source>
        <strain evidence="2 3">FBKL4.011</strain>
    </source>
</reference>
<dbReference type="AlphaFoldDB" id="A0A364K270"/>
<dbReference type="Pfam" id="PF06133">
    <property type="entry name" value="Com_YlbF"/>
    <property type="match status" value="1"/>
</dbReference>
<keyword evidence="3" id="KW-1185">Reference proteome</keyword>
<dbReference type="SUPFAM" id="SSF158622">
    <property type="entry name" value="YheA/YmcA-like"/>
    <property type="match status" value="1"/>
</dbReference>
<dbReference type="InterPro" id="IPR052767">
    <property type="entry name" value="Bact_com_dev_regulator"/>
</dbReference>
<reference evidence="2 3" key="1">
    <citation type="submission" date="2018-06" db="EMBL/GenBank/DDBJ databases">
        <title>Thermoflavimicrobium daqus sp. nov., a thermophilic microbe isolated from Moutai-flavour Daqu.</title>
        <authorList>
            <person name="Wang X."/>
            <person name="Zhou H."/>
        </authorList>
    </citation>
    <scope>NUCLEOTIDE SEQUENCE [LARGE SCALE GENOMIC DNA]</scope>
    <source>
        <strain evidence="2 3">FBKL4.011</strain>
    </source>
</reference>
<dbReference type="PANTHER" id="PTHR38448:SF1">
    <property type="entry name" value="YLBF FAMILY REGULATOR"/>
    <property type="match status" value="1"/>
</dbReference>
<gene>
    <name evidence="2" type="ORF">DL897_14015</name>
</gene>
<name>A0A364K270_9BACL</name>
<comment type="caution">
    <text evidence="2">The sequence shown here is derived from an EMBL/GenBank/DDBJ whole genome shotgun (WGS) entry which is preliminary data.</text>
</comment>
<dbReference type="PIRSF" id="PIRSF021287">
    <property type="entry name" value="Biofilm_formation_YmcA"/>
    <property type="match status" value="1"/>
</dbReference>
<organism evidence="2 3">
    <name type="scientific">Thermoflavimicrobium daqui</name>
    <dbReference type="NCBI Taxonomy" id="2137476"/>
    <lineage>
        <taxon>Bacteria</taxon>
        <taxon>Bacillati</taxon>
        <taxon>Bacillota</taxon>
        <taxon>Bacilli</taxon>
        <taxon>Bacillales</taxon>
        <taxon>Thermoactinomycetaceae</taxon>
        <taxon>Thermoflavimicrobium</taxon>
    </lineage>
</organism>
<keyword evidence="1" id="KW-0175">Coiled coil</keyword>
<proteinExistence type="predicted"/>
<accession>A0A364K270</accession>
<dbReference type="Proteomes" id="UP000251213">
    <property type="component" value="Unassembled WGS sequence"/>
</dbReference>
<dbReference type="OrthoDB" id="2167788at2"/>
<dbReference type="InterPro" id="IPR010368">
    <property type="entry name" value="Com_YlbF"/>
</dbReference>
<dbReference type="Gene3D" id="1.20.1500.10">
    <property type="entry name" value="YheA/YmcA-like"/>
    <property type="match status" value="1"/>
</dbReference>
<dbReference type="RefSeq" id="WP_113659767.1">
    <property type="nucleotide sequence ID" value="NZ_KZ845671.1"/>
</dbReference>
<evidence type="ECO:0000313" key="2">
    <source>
        <dbReference type="EMBL" id="RAL22524.1"/>
    </source>
</evidence>
<sequence length="142" mass="16310">MMPTTMTDHPIIHLARQFADRLQNYAEVQRFRLAEQQVNQSETVHDLIDAIKKKQKEWVHAKHYKKMEHLKRLEQELDQLQQDLDNLPIVREYQQAQVDVNELLQTIQQVVADTVSKKIHVETGGEVLSGCGHGGPCGCKSS</sequence>
<dbReference type="InterPro" id="IPR023378">
    <property type="entry name" value="YheA/YmcA-like_dom_sf"/>
</dbReference>
<dbReference type="PANTHER" id="PTHR38448">
    <property type="entry name" value="REGULATORY PROTEIN YLBF-RELATED"/>
    <property type="match status" value="1"/>
</dbReference>
<feature type="coiled-coil region" evidence="1">
    <location>
        <begin position="63"/>
        <end position="113"/>
    </location>
</feature>
<dbReference type="EMBL" id="QJKK01000009">
    <property type="protein sequence ID" value="RAL22524.1"/>
    <property type="molecule type" value="Genomic_DNA"/>
</dbReference>